<keyword evidence="8" id="KW-1185">Reference proteome</keyword>
<evidence type="ECO:0000313" key="8">
    <source>
        <dbReference type="Proteomes" id="UP000192769"/>
    </source>
</evidence>
<feature type="domain" description="Response regulatory" evidence="6">
    <location>
        <begin position="4"/>
        <end position="118"/>
    </location>
</feature>
<dbReference type="SUPFAM" id="SSF52172">
    <property type="entry name" value="CheY-like"/>
    <property type="match status" value="1"/>
</dbReference>
<dbReference type="Pfam" id="PF00196">
    <property type="entry name" value="GerE"/>
    <property type="match status" value="1"/>
</dbReference>
<name>A0A1V9DH98_9GAMM</name>
<evidence type="ECO:0000259" key="5">
    <source>
        <dbReference type="PROSITE" id="PS50043"/>
    </source>
</evidence>
<evidence type="ECO:0000256" key="3">
    <source>
        <dbReference type="ARBA" id="ARBA00023163"/>
    </source>
</evidence>
<dbReference type="GO" id="GO:0006355">
    <property type="term" value="P:regulation of DNA-templated transcription"/>
    <property type="evidence" value="ECO:0007669"/>
    <property type="project" value="InterPro"/>
</dbReference>
<reference evidence="7 8" key="1">
    <citation type="submission" date="2017-02" db="EMBL/GenBank/DDBJ databases">
        <title>Whole genome shotgun sequence of Pantoea agglomerans strain AS1 isolated from a cycad, Zamia floridana in Central Florida, USA.</title>
        <authorList>
            <person name="Lata P."/>
            <person name="Govindarajan S."/>
            <person name="Qi F."/>
            <person name="Li J.-L."/>
            <person name="Maurya S.K."/>
            <person name="Sahoo M.K."/>
        </authorList>
    </citation>
    <scope>NUCLEOTIDE SEQUENCE [LARGE SCALE GENOMIC DNA]</scope>
    <source>
        <strain evidence="7 8">AS1</strain>
    </source>
</reference>
<dbReference type="AlphaFoldDB" id="A0A1V9DH98"/>
<dbReference type="EMBL" id="MWUE01000017">
    <property type="protein sequence ID" value="OQP33241.1"/>
    <property type="molecule type" value="Genomic_DNA"/>
</dbReference>
<feature type="modified residue" description="4-aspartylphosphate" evidence="4">
    <location>
        <position position="53"/>
    </location>
</feature>
<dbReference type="PROSITE" id="PS50043">
    <property type="entry name" value="HTH_LUXR_2"/>
    <property type="match status" value="1"/>
</dbReference>
<dbReference type="PANTHER" id="PTHR44688:SF16">
    <property type="entry name" value="DNA-BINDING TRANSCRIPTIONAL ACTIVATOR DEVR_DOSR"/>
    <property type="match status" value="1"/>
</dbReference>
<protein>
    <submittedName>
        <fullName evidence="7">DNA-binding response regulator</fullName>
    </submittedName>
</protein>
<keyword evidence="1" id="KW-0805">Transcription regulation</keyword>
<dbReference type="OrthoDB" id="9802186at2"/>
<dbReference type="InterPro" id="IPR001789">
    <property type="entry name" value="Sig_transdc_resp-reg_receiver"/>
</dbReference>
<dbReference type="PANTHER" id="PTHR44688">
    <property type="entry name" value="DNA-BINDING TRANSCRIPTIONAL ACTIVATOR DEVR_DOSR"/>
    <property type="match status" value="1"/>
</dbReference>
<evidence type="ECO:0000256" key="1">
    <source>
        <dbReference type="ARBA" id="ARBA00023015"/>
    </source>
</evidence>
<evidence type="ECO:0000256" key="2">
    <source>
        <dbReference type="ARBA" id="ARBA00023125"/>
    </source>
</evidence>
<dbReference type="SMART" id="SM00448">
    <property type="entry name" value="REC"/>
    <property type="match status" value="1"/>
</dbReference>
<evidence type="ECO:0000313" key="7">
    <source>
        <dbReference type="EMBL" id="OQP33241.1"/>
    </source>
</evidence>
<dbReference type="InterPro" id="IPR000792">
    <property type="entry name" value="Tscrpt_reg_LuxR_C"/>
</dbReference>
<comment type="caution">
    <text evidence="7">The sequence shown here is derived from an EMBL/GenBank/DDBJ whole genome shotgun (WGS) entry which is preliminary data.</text>
</comment>
<dbReference type="SUPFAM" id="SSF46894">
    <property type="entry name" value="C-terminal effector domain of the bipartite response regulators"/>
    <property type="match status" value="1"/>
</dbReference>
<sequence length="209" mass="23130">MDKTIYLVDDDESVISSLHNLLSAEGYTLSTFTSPSAFLNLTDYRTPCCLIVDLNMPGLDGFDVSLDLTERGHAIPTIFLTGFGTIPLTVRAMKAGAFEFLTKPVMPDDLLRIVADALALSEKSAALSQEKRLFTERYASLTPREKELMLLIIRGLLNKQIAAEMGISEITAKVHKRRVMEKMQVRSASELVRIAERLGLLNDAWPSPG</sequence>
<dbReference type="PRINTS" id="PR00038">
    <property type="entry name" value="HTHLUXR"/>
</dbReference>
<dbReference type="InterPro" id="IPR016032">
    <property type="entry name" value="Sig_transdc_resp-reg_C-effctor"/>
</dbReference>
<organism evidence="7 8">
    <name type="scientific">Pantoea latae</name>
    <dbReference type="NCBI Taxonomy" id="1964541"/>
    <lineage>
        <taxon>Bacteria</taxon>
        <taxon>Pseudomonadati</taxon>
        <taxon>Pseudomonadota</taxon>
        <taxon>Gammaproteobacteria</taxon>
        <taxon>Enterobacterales</taxon>
        <taxon>Erwiniaceae</taxon>
        <taxon>Pantoea</taxon>
    </lineage>
</organism>
<keyword evidence="4" id="KW-0597">Phosphoprotein</keyword>
<dbReference type="Pfam" id="PF00072">
    <property type="entry name" value="Response_reg"/>
    <property type="match status" value="1"/>
</dbReference>
<dbReference type="CDD" id="cd06170">
    <property type="entry name" value="LuxR_C_like"/>
    <property type="match status" value="1"/>
</dbReference>
<evidence type="ECO:0000259" key="6">
    <source>
        <dbReference type="PROSITE" id="PS50110"/>
    </source>
</evidence>
<accession>A0A1V9DH98</accession>
<dbReference type="PROSITE" id="PS50110">
    <property type="entry name" value="RESPONSE_REGULATORY"/>
    <property type="match status" value="1"/>
</dbReference>
<dbReference type="Gene3D" id="1.10.10.10">
    <property type="entry name" value="Winged helix-like DNA-binding domain superfamily/Winged helix DNA-binding domain"/>
    <property type="match status" value="1"/>
</dbReference>
<keyword evidence="3" id="KW-0804">Transcription</keyword>
<dbReference type="Proteomes" id="UP000192769">
    <property type="component" value="Unassembled WGS sequence"/>
</dbReference>
<dbReference type="InterPro" id="IPR011006">
    <property type="entry name" value="CheY-like_superfamily"/>
</dbReference>
<proteinExistence type="predicted"/>
<dbReference type="Gene3D" id="3.40.50.2300">
    <property type="match status" value="1"/>
</dbReference>
<dbReference type="GO" id="GO:0003677">
    <property type="term" value="F:DNA binding"/>
    <property type="evidence" value="ECO:0007669"/>
    <property type="project" value="UniProtKB-KW"/>
</dbReference>
<feature type="domain" description="HTH luxR-type" evidence="5">
    <location>
        <begin position="134"/>
        <end position="199"/>
    </location>
</feature>
<dbReference type="GO" id="GO:0000160">
    <property type="term" value="P:phosphorelay signal transduction system"/>
    <property type="evidence" value="ECO:0007669"/>
    <property type="project" value="InterPro"/>
</dbReference>
<keyword evidence="2 7" id="KW-0238">DNA-binding</keyword>
<dbReference type="SMART" id="SM00421">
    <property type="entry name" value="HTH_LUXR"/>
    <property type="match status" value="1"/>
</dbReference>
<dbReference type="RefSeq" id="WP_081139494.1">
    <property type="nucleotide sequence ID" value="NZ_MWUE01000017.1"/>
</dbReference>
<gene>
    <name evidence="7" type="ORF">B2J69_11860</name>
</gene>
<dbReference type="InterPro" id="IPR036388">
    <property type="entry name" value="WH-like_DNA-bd_sf"/>
</dbReference>
<evidence type="ECO:0000256" key="4">
    <source>
        <dbReference type="PROSITE-ProRule" id="PRU00169"/>
    </source>
</evidence>